<comment type="caution">
    <text evidence="2">The sequence shown here is derived from an EMBL/GenBank/DDBJ whole genome shotgun (WGS) entry which is preliminary data.</text>
</comment>
<feature type="non-terminal residue" evidence="2">
    <location>
        <position position="1"/>
    </location>
</feature>
<dbReference type="Proteomes" id="UP000324897">
    <property type="component" value="Chromosome 1"/>
</dbReference>
<evidence type="ECO:0000313" key="3">
    <source>
        <dbReference type="Proteomes" id="UP000324897"/>
    </source>
</evidence>
<protein>
    <submittedName>
        <fullName evidence="2">Uncharacterized protein</fullName>
    </submittedName>
</protein>
<dbReference type="EMBL" id="RWGY01000011">
    <property type="protein sequence ID" value="TVU30790.1"/>
    <property type="molecule type" value="Genomic_DNA"/>
</dbReference>
<feature type="compositionally biased region" description="Low complexity" evidence="1">
    <location>
        <begin position="1"/>
        <end position="14"/>
    </location>
</feature>
<proteinExistence type="predicted"/>
<accession>A0A5J9V678</accession>
<dbReference type="AlphaFoldDB" id="A0A5J9V678"/>
<reference evidence="2 3" key="1">
    <citation type="journal article" date="2019" name="Sci. Rep.">
        <title>A high-quality genome of Eragrostis curvula grass provides insights into Poaceae evolution and supports new strategies to enhance forage quality.</title>
        <authorList>
            <person name="Carballo J."/>
            <person name="Santos B.A.C.M."/>
            <person name="Zappacosta D."/>
            <person name="Garbus I."/>
            <person name="Selva J.P."/>
            <person name="Gallo C.A."/>
            <person name="Diaz A."/>
            <person name="Albertini E."/>
            <person name="Caccamo M."/>
            <person name="Echenique V."/>
        </authorList>
    </citation>
    <scope>NUCLEOTIDE SEQUENCE [LARGE SCALE GENOMIC DNA]</scope>
    <source>
        <strain evidence="3">cv. Victoria</strain>
        <tissue evidence="2">Leaf</tissue>
    </source>
</reference>
<name>A0A5J9V678_9POAL</name>
<evidence type="ECO:0000256" key="1">
    <source>
        <dbReference type="SAM" id="MobiDB-lite"/>
    </source>
</evidence>
<keyword evidence="3" id="KW-1185">Reference proteome</keyword>
<feature type="compositionally biased region" description="Low complexity" evidence="1">
    <location>
        <begin position="28"/>
        <end position="37"/>
    </location>
</feature>
<feature type="region of interest" description="Disordered" evidence="1">
    <location>
        <begin position="1"/>
        <end position="63"/>
    </location>
</feature>
<dbReference type="Gramene" id="TVU30790">
    <property type="protein sequence ID" value="TVU30790"/>
    <property type="gene ID" value="EJB05_22431"/>
</dbReference>
<gene>
    <name evidence="2" type="ORF">EJB05_22431</name>
</gene>
<evidence type="ECO:0000313" key="2">
    <source>
        <dbReference type="EMBL" id="TVU30790.1"/>
    </source>
</evidence>
<organism evidence="2 3">
    <name type="scientific">Eragrostis curvula</name>
    <name type="common">weeping love grass</name>
    <dbReference type="NCBI Taxonomy" id="38414"/>
    <lineage>
        <taxon>Eukaryota</taxon>
        <taxon>Viridiplantae</taxon>
        <taxon>Streptophyta</taxon>
        <taxon>Embryophyta</taxon>
        <taxon>Tracheophyta</taxon>
        <taxon>Spermatophyta</taxon>
        <taxon>Magnoliopsida</taxon>
        <taxon>Liliopsida</taxon>
        <taxon>Poales</taxon>
        <taxon>Poaceae</taxon>
        <taxon>PACMAD clade</taxon>
        <taxon>Chloridoideae</taxon>
        <taxon>Eragrostideae</taxon>
        <taxon>Eragrostidinae</taxon>
        <taxon>Eragrostis</taxon>
    </lineage>
</organism>
<sequence>MDAGCSAADAGASDPGPPPVDPVGGGAAAARIEGAGAVPVPRDGEQRDAGAVRGVPGTTVEASGATTPQTTIMQRMPCNASQMYPLAQVLRWGRADLDDGASLLSAVLYPTHDPLLLVCTISHRAPLRGTPKRGQRRPRKLAVPLCLLIMMHHQPACLFTYKYKEQKKA</sequence>